<name>A0A2M6YV24_9BACT</name>
<keyword evidence="1" id="KW-0472">Membrane</keyword>
<protein>
    <recommendedName>
        <fullName evidence="4">DUF2304 domain-containing protein</fullName>
    </recommendedName>
</protein>
<gene>
    <name evidence="2" type="ORF">COT02_01345</name>
</gene>
<proteinExistence type="predicted"/>
<dbReference type="EMBL" id="PEWY01000038">
    <property type="protein sequence ID" value="PIU37358.1"/>
    <property type="molecule type" value="Genomic_DNA"/>
</dbReference>
<keyword evidence="1" id="KW-1133">Transmembrane helix</keyword>
<dbReference type="AlphaFoldDB" id="A0A2M6YV24"/>
<sequence length="100" mass="11817">MSITFLSILLLLFTFYLIGERIVRFIRKEQNQSVFKLVATIFIWGGISYIALFPIHNSNTLIFFGFIVVFFILFRLLSILEKNERLLTEIIRKEALKDLK</sequence>
<organism evidence="2 3">
    <name type="scientific">Candidatus Roizmanbacteria bacterium CG07_land_8_20_14_0_80_34_15</name>
    <dbReference type="NCBI Taxonomy" id="1974849"/>
    <lineage>
        <taxon>Bacteria</taxon>
        <taxon>Candidatus Roizmaniibacteriota</taxon>
    </lineage>
</organism>
<feature type="transmembrane region" description="Helical" evidence="1">
    <location>
        <begin position="61"/>
        <end position="80"/>
    </location>
</feature>
<dbReference type="Proteomes" id="UP000230184">
    <property type="component" value="Unassembled WGS sequence"/>
</dbReference>
<evidence type="ECO:0000256" key="1">
    <source>
        <dbReference type="SAM" id="Phobius"/>
    </source>
</evidence>
<keyword evidence="1" id="KW-0812">Transmembrane</keyword>
<feature type="transmembrane region" description="Helical" evidence="1">
    <location>
        <begin position="6"/>
        <end position="23"/>
    </location>
</feature>
<feature type="transmembrane region" description="Helical" evidence="1">
    <location>
        <begin position="35"/>
        <end position="55"/>
    </location>
</feature>
<evidence type="ECO:0008006" key="4">
    <source>
        <dbReference type="Google" id="ProtNLM"/>
    </source>
</evidence>
<comment type="caution">
    <text evidence="2">The sequence shown here is derived from an EMBL/GenBank/DDBJ whole genome shotgun (WGS) entry which is preliminary data.</text>
</comment>
<reference evidence="3" key="1">
    <citation type="submission" date="2017-09" db="EMBL/GenBank/DDBJ databases">
        <title>Depth-based differentiation of microbial function through sediment-hosted aquifers and enrichment of novel symbionts in the deep terrestrial subsurface.</title>
        <authorList>
            <person name="Probst A.J."/>
            <person name="Ladd B."/>
            <person name="Jarett J.K."/>
            <person name="Geller-Mcgrath D.E."/>
            <person name="Sieber C.M.K."/>
            <person name="Emerson J.B."/>
            <person name="Anantharaman K."/>
            <person name="Thomas B.C."/>
            <person name="Malmstrom R."/>
            <person name="Stieglmeier M."/>
            <person name="Klingl A."/>
            <person name="Woyke T."/>
            <person name="Ryan C.M."/>
            <person name="Banfield J.F."/>
        </authorList>
    </citation>
    <scope>NUCLEOTIDE SEQUENCE [LARGE SCALE GENOMIC DNA]</scope>
</reference>
<accession>A0A2M6YV24</accession>
<evidence type="ECO:0000313" key="3">
    <source>
        <dbReference type="Proteomes" id="UP000230184"/>
    </source>
</evidence>
<evidence type="ECO:0000313" key="2">
    <source>
        <dbReference type="EMBL" id="PIU37358.1"/>
    </source>
</evidence>